<reference evidence="1 2" key="1">
    <citation type="submission" date="2015-01" db="EMBL/GenBank/DDBJ databases">
        <title>Evolution of Trichinella species and genotypes.</title>
        <authorList>
            <person name="Korhonen P.K."/>
            <person name="Edoardo P."/>
            <person name="Giuseppe L.R."/>
            <person name="Gasser R.B."/>
        </authorList>
    </citation>
    <scope>NUCLEOTIDE SEQUENCE [LARGE SCALE GENOMIC DNA]</scope>
    <source>
        <strain evidence="1">ISS2496</strain>
    </source>
</reference>
<comment type="caution">
    <text evidence="1">The sequence shown here is derived from an EMBL/GenBank/DDBJ whole genome shotgun (WGS) entry which is preliminary data.</text>
</comment>
<gene>
    <name evidence="1" type="ORF">T12_3986</name>
</gene>
<evidence type="ECO:0000313" key="1">
    <source>
        <dbReference type="EMBL" id="KRY19609.1"/>
    </source>
</evidence>
<evidence type="ECO:0000313" key="2">
    <source>
        <dbReference type="Proteomes" id="UP000054783"/>
    </source>
</evidence>
<proteinExistence type="predicted"/>
<accession>A0A0V1A5C6</accession>
<keyword evidence="2" id="KW-1185">Reference proteome</keyword>
<name>A0A0V1A5C6_9BILA</name>
<dbReference type="AlphaFoldDB" id="A0A0V1A5C6"/>
<sequence length="116" mass="13208">MVLSSVVSLTSPDKGSASHWRLGLGICFCHVNSSTKSYDIRVSKRSASNSNRKVRMEFHDSSADKDVVLHALEICVVLISCFEKRFLLKFYLYDKENNEDGHVGLLKFCYNLMEKL</sequence>
<protein>
    <submittedName>
        <fullName evidence="1">Uncharacterized protein</fullName>
    </submittedName>
</protein>
<dbReference type="EMBL" id="JYDQ01000033">
    <property type="protein sequence ID" value="KRY19609.1"/>
    <property type="molecule type" value="Genomic_DNA"/>
</dbReference>
<dbReference type="Proteomes" id="UP000054783">
    <property type="component" value="Unassembled WGS sequence"/>
</dbReference>
<organism evidence="1 2">
    <name type="scientific">Trichinella patagoniensis</name>
    <dbReference type="NCBI Taxonomy" id="990121"/>
    <lineage>
        <taxon>Eukaryota</taxon>
        <taxon>Metazoa</taxon>
        <taxon>Ecdysozoa</taxon>
        <taxon>Nematoda</taxon>
        <taxon>Enoplea</taxon>
        <taxon>Dorylaimia</taxon>
        <taxon>Trichinellida</taxon>
        <taxon>Trichinellidae</taxon>
        <taxon>Trichinella</taxon>
    </lineage>
</organism>